<gene>
    <name evidence="2" type="ORF">HAX54_008184</name>
</gene>
<evidence type="ECO:0000256" key="1">
    <source>
        <dbReference type="SAM" id="MobiDB-lite"/>
    </source>
</evidence>
<evidence type="ECO:0000313" key="2">
    <source>
        <dbReference type="EMBL" id="MCD7469260.1"/>
    </source>
</evidence>
<feature type="region of interest" description="Disordered" evidence="1">
    <location>
        <begin position="1"/>
        <end position="24"/>
    </location>
</feature>
<evidence type="ECO:0000313" key="3">
    <source>
        <dbReference type="Proteomes" id="UP000823775"/>
    </source>
</evidence>
<dbReference type="Proteomes" id="UP000823775">
    <property type="component" value="Unassembled WGS sequence"/>
</dbReference>
<comment type="caution">
    <text evidence="2">The sequence shown here is derived from an EMBL/GenBank/DDBJ whole genome shotgun (WGS) entry which is preliminary data.</text>
</comment>
<reference evidence="2 3" key="1">
    <citation type="journal article" date="2021" name="BMC Genomics">
        <title>Datura genome reveals duplications of psychoactive alkaloid biosynthetic genes and high mutation rate following tissue culture.</title>
        <authorList>
            <person name="Rajewski A."/>
            <person name="Carter-House D."/>
            <person name="Stajich J."/>
            <person name="Litt A."/>
        </authorList>
    </citation>
    <scope>NUCLEOTIDE SEQUENCE [LARGE SCALE GENOMIC DNA]</scope>
    <source>
        <strain evidence="2">AR-01</strain>
    </source>
</reference>
<keyword evidence="3" id="KW-1185">Reference proteome</keyword>
<name>A0ABS8TE38_DATST</name>
<accession>A0ABS8TE38</accession>
<dbReference type="EMBL" id="JACEIK010001420">
    <property type="protein sequence ID" value="MCD7469260.1"/>
    <property type="molecule type" value="Genomic_DNA"/>
</dbReference>
<protein>
    <submittedName>
        <fullName evidence="2">Uncharacterized protein</fullName>
    </submittedName>
</protein>
<sequence>MLILSASSSSSSSSILSSSSSHIPRTLSSFSTCVAVGAKAGAATVSSAATSRLFPISCVGVKLRSVGIRKLRCAISCASKVRGMDEMLEDKKELTSTTAAAAAAAIAVSASENHELPHSRAFLDARTGEGQSSILRDELVSSFSGGINAIDAGGGEGDGGVGSGRRKKREAAIWVCVGERVKEALVEVRRKGAAPRVSLPPAEERGGERRLWLKEAEGASWVDLGSYRRGVGLVLIVVLPLAVQWRRERSFVGWWCEEVVVRNGKMGRKKRRGVRRLVLLGGELFSICGCENYDVGEGEEERARGVSAAICEELFG</sequence>
<proteinExistence type="predicted"/>
<organism evidence="2 3">
    <name type="scientific">Datura stramonium</name>
    <name type="common">Jimsonweed</name>
    <name type="synonym">Common thornapple</name>
    <dbReference type="NCBI Taxonomy" id="4076"/>
    <lineage>
        <taxon>Eukaryota</taxon>
        <taxon>Viridiplantae</taxon>
        <taxon>Streptophyta</taxon>
        <taxon>Embryophyta</taxon>
        <taxon>Tracheophyta</taxon>
        <taxon>Spermatophyta</taxon>
        <taxon>Magnoliopsida</taxon>
        <taxon>eudicotyledons</taxon>
        <taxon>Gunneridae</taxon>
        <taxon>Pentapetalae</taxon>
        <taxon>asterids</taxon>
        <taxon>lamiids</taxon>
        <taxon>Solanales</taxon>
        <taxon>Solanaceae</taxon>
        <taxon>Solanoideae</taxon>
        <taxon>Datureae</taxon>
        <taxon>Datura</taxon>
    </lineage>
</organism>